<evidence type="ECO:0000259" key="4">
    <source>
        <dbReference type="PROSITE" id="PS50949"/>
    </source>
</evidence>
<keyword evidence="1" id="KW-0805">Transcription regulation</keyword>
<reference evidence="5 6" key="1">
    <citation type="submission" date="2021-10" db="EMBL/GenBank/DDBJ databases">
        <title>Collection of gut derived symbiotic bacterial strains cultured from healthy donors.</title>
        <authorList>
            <person name="Lin H."/>
            <person name="Littmann E."/>
            <person name="Kohout C."/>
            <person name="Pamer E.G."/>
        </authorList>
    </citation>
    <scope>NUCLEOTIDE SEQUENCE [LARGE SCALE GENOMIC DNA]</scope>
    <source>
        <strain evidence="5 6">DFI.1.165</strain>
    </source>
</reference>
<dbReference type="SUPFAM" id="SSF46785">
    <property type="entry name" value="Winged helix' DNA-binding domain"/>
    <property type="match status" value="1"/>
</dbReference>
<comment type="caution">
    <text evidence="5">The sequence shown here is derived from an EMBL/GenBank/DDBJ whole genome shotgun (WGS) entry which is preliminary data.</text>
</comment>
<dbReference type="InterPro" id="IPR011711">
    <property type="entry name" value="GntR_C"/>
</dbReference>
<feature type="domain" description="HTH gntR-type" evidence="4">
    <location>
        <begin position="4"/>
        <end position="71"/>
    </location>
</feature>
<keyword evidence="3" id="KW-0804">Transcription</keyword>
<evidence type="ECO:0000256" key="1">
    <source>
        <dbReference type="ARBA" id="ARBA00023015"/>
    </source>
</evidence>
<protein>
    <submittedName>
        <fullName evidence="5">GntR family transcriptional regulator</fullName>
    </submittedName>
</protein>
<proteinExistence type="predicted"/>
<sequence length="214" mass="25208">MMVENLEDVIVRDIKNRIMSGELKEHTKLSERDICDAYSTSRSTVRIVIDRLKKDNWLYVKAKSGTYIAAIDTKEIKDSFQLRQLLEPQLLIWNINNFGEEDILRMKQNCENMEHGCHEVYGYSELDNHRVIKEKSQNQIIEKIMDGMMDNILRITSKTSVTEARRRASIIEWRKIIDCIERKEGDDASKYMVLHLINTADEFWSNYGEKEEGR</sequence>
<dbReference type="InterPro" id="IPR036390">
    <property type="entry name" value="WH_DNA-bd_sf"/>
</dbReference>
<organism evidence="5 6">
    <name type="scientific">Bariatricus massiliensis</name>
    <dbReference type="NCBI Taxonomy" id="1745713"/>
    <lineage>
        <taxon>Bacteria</taxon>
        <taxon>Bacillati</taxon>
        <taxon>Bacillota</taxon>
        <taxon>Clostridia</taxon>
        <taxon>Lachnospirales</taxon>
        <taxon>Lachnospiraceae</taxon>
        <taxon>Bariatricus</taxon>
    </lineage>
</organism>
<dbReference type="InterPro" id="IPR000524">
    <property type="entry name" value="Tscrpt_reg_HTH_GntR"/>
</dbReference>
<gene>
    <name evidence="5" type="ORF">LIZ65_09565</name>
</gene>
<accession>A0ABS8DGK5</accession>
<dbReference type="RefSeq" id="WP_066737417.1">
    <property type="nucleotide sequence ID" value="NZ_JAJCIQ010000006.1"/>
</dbReference>
<dbReference type="Proteomes" id="UP001299546">
    <property type="component" value="Unassembled WGS sequence"/>
</dbReference>
<dbReference type="PANTHER" id="PTHR43537">
    <property type="entry name" value="TRANSCRIPTIONAL REGULATOR, GNTR FAMILY"/>
    <property type="match status" value="1"/>
</dbReference>
<dbReference type="CDD" id="cd07377">
    <property type="entry name" value="WHTH_GntR"/>
    <property type="match status" value="1"/>
</dbReference>
<dbReference type="PANTHER" id="PTHR43537:SF5">
    <property type="entry name" value="UXU OPERON TRANSCRIPTIONAL REGULATOR"/>
    <property type="match status" value="1"/>
</dbReference>
<dbReference type="InterPro" id="IPR036388">
    <property type="entry name" value="WH-like_DNA-bd_sf"/>
</dbReference>
<dbReference type="Pfam" id="PF07729">
    <property type="entry name" value="FCD"/>
    <property type="match status" value="1"/>
</dbReference>
<keyword evidence="6" id="KW-1185">Reference proteome</keyword>
<dbReference type="Gene3D" id="1.20.120.530">
    <property type="entry name" value="GntR ligand-binding domain-like"/>
    <property type="match status" value="1"/>
</dbReference>
<evidence type="ECO:0000256" key="2">
    <source>
        <dbReference type="ARBA" id="ARBA00023125"/>
    </source>
</evidence>
<keyword evidence="2" id="KW-0238">DNA-binding</keyword>
<dbReference type="InterPro" id="IPR008920">
    <property type="entry name" value="TF_FadR/GntR_C"/>
</dbReference>
<dbReference type="SUPFAM" id="SSF48008">
    <property type="entry name" value="GntR ligand-binding domain-like"/>
    <property type="match status" value="1"/>
</dbReference>
<dbReference type="Pfam" id="PF00392">
    <property type="entry name" value="GntR"/>
    <property type="match status" value="1"/>
</dbReference>
<dbReference type="PROSITE" id="PS50949">
    <property type="entry name" value="HTH_GNTR"/>
    <property type="match status" value="1"/>
</dbReference>
<evidence type="ECO:0000256" key="3">
    <source>
        <dbReference type="ARBA" id="ARBA00023163"/>
    </source>
</evidence>
<evidence type="ECO:0000313" key="6">
    <source>
        <dbReference type="Proteomes" id="UP001299546"/>
    </source>
</evidence>
<dbReference type="SMART" id="SM00345">
    <property type="entry name" value="HTH_GNTR"/>
    <property type="match status" value="1"/>
</dbReference>
<evidence type="ECO:0000313" key="5">
    <source>
        <dbReference type="EMBL" id="MCB7387537.1"/>
    </source>
</evidence>
<name>A0ABS8DGK5_9FIRM</name>
<dbReference type="SMART" id="SM00895">
    <property type="entry name" value="FCD"/>
    <property type="match status" value="1"/>
</dbReference>
<dbReference type="Gene3D" id="1.10.10.10">
    <property type="entry name" value="Winged helix-like DNA-binding domain superfamily/Winged helix DNA-binding domain"/>
    <property type="match status" value="1"/>
</dbReference>
<dbReference type="EMBL" id="JAJCIS010000005">
    <property type="protein sequence ID" value="MCB7387537.1"/>
    <property type="molecule type" value="Genomic_DNA"/>
</dbReference>